<organism evidence="1 2">
    <name type="scientific">Jimgerdemannia flammicorona</name>
    <dbReference type="NCBI Taxonomy" id="994334"/>
    <lineage>
        <taxon>Eukaryota</taxon>
        <taxon>Fungi</taxon>
        <taxon>Fungi incertae sedis</taxon>
        <taxon>Mucoromycota</taxon>
        <taxon>Mucoromycotina</taxon>
        <taxon>Endogonomycetes</taxon>
        <taxon>Endogonales</taxon>
        <taxon>Endogonaceae</taxon>
        <taxon>Jimgerdemannia</taxon>
    </lineage>
</organism>
<sequence length="71" mass="8433">MRLEYRVLELAREDKQEYNYYSLDYDDPTLLNFDTTLASHQMVALKKDGSNADIVFIYKDCKEDYDNNTLP</sequence>
<evidence type="ECO:0000313" key="2">
    <source>
        <dbReference type="Proteomes" id="UP000274822"/>
    </source>
</evidence>
<dbReference type="EMBL" id="RBNJ01005266">
    <property type="protein sequence ID" value="RUS29348.1"/>
    <property type="molecule type" value="Genomic_DNA"/>
</dbReference>
<evidence type="ECO:0000313" key="1">
    <source>
        <dbReference type="EMBL" id="RUS29348.1"/>
    </source>
</evidence>
<reference evidence="1 2" key="1">
    <citation type="journal article" date="2018" name="New Phytol.">
        <title>Phylogenomics of Endogonaceae and evolution of mycorrhizas within Mucoromycota.</title>
        <authorList>
            <person name="Chang Y."/>
            <person name="Desiro A."/>
            <person name="Na H."/>
            <person name="Sandor L."/>
            <person name="Lipzen A."/>
            <person name="Clum A."/>
            <person name="Barry K."/>
            <person name="Grigoriev I.V."/>
            <person name="Martin F.M."/>
            <person name="Stajich J.E."/>
            <person name="Smith M.E."/>
            <person name="Bonito G."/>
            <person name="Spatafora J.W."/>
        </authorList>
    </citation>
    <scope>NUCLEOTIDE SEQUENCE [LARGE SCALE GENOMIC DNA]</scope>
    <source>
        <strain evidence="1 2">AD002</strain>
    </source>
</reference>
<proteinExistence type="predicted"/>
<comment type="caution">
    <text evidence="1">The sequence shown here is derived from an EMBL/GenBank/DDBJ whole genome shotgun (WGS) entry which is preliminary data.</text>
</comment>
<accession>A0A433QHM4</accession>
<dbReference type="Proteomes" id="UP000274822">
    <property type="component" value="Unassembled WGS sequence"/>
</dbReference>
<dbReference type="AlphaFoldDB" id="A0A433QHM4"/>
<keyword evidence="2" id="KW-1185">Reference proteome</keyword>
<name>A0A433QHM4_9FUNG</name>
<protein>
    <submittedName>
        <fullName evidence="1">Uncharacterized protein</fullName>
    </submittedName>
</protein>
<gene>
    <name evidence="1" type="ORF">BC938DRAFT_480761</name>
</gene>